<dbReference type="InterPro" id="IPR012347">
    <property type="entry name" value="Ferritin-like"/>
</dbReference>
<organism evidence="1 2">
    <name type="scientific">Flavobacterium agri</name>
    <dbReference type="NCBI Taxonomy" id="2743471"/>
    <lineage>
        <taxon>Bacteria</taxon>
        <taxon>Pseudomonadati</taxon>
        <taxon>Bacteroidota</taxon>
        <taxon>Flavobacteriia</taxon>
        <taxon>Flavobacteriales</taxon>
        <taxon>Flavobacteriaceae</taxon>
        <taxon>Flavobacterium</taxon>
    </lineage>
</organism>
<dbReference type="InterPro" id="IPR009078">
    <property type="entry name" value="Ferritin-like_SF"/>
</dbReference>
<evidence type="ECO:0000313" key="1">
    <source>
        <dbReference type="EMBL" id="NYA71822.1"/>
    </source>
</evidence>
<gene>
    <name evidence="1" type="ORF">HZF10_12890</name>
</gene>
<dbReference type="SUPFAM" id="SSF47240">
    <property type="entry name" value="Ferritin-like"/>
    <property type="match status" value="1"/>
</dbReference>
<dbReference type="Pfam" id="PF05974">
    <property type="entry name" value="DUF892"/>
    <property type="match status" value="1"/>
</dbReference>
<proteinExistence type="predicted"/>
<dbReference type="AlphaFoldDB" id="A0A7Y9C7X9"/>
<protein>
    <submittedName>
        <fullName evidence="1">DUF892 family protein</fullName>
    </submittedName>
</protein>
<dbReference type="Proteomes" id="UP000535020">
    <property type="component" value="Unassembled WGS sequence"/>
</dbReference>
<reference evidence="1 2" key="1">
    <citation type="submission" date="2020-07" db="EMBL/GenBank/DDBJ databases">
        <authorList>
            <person name="Sun Q."/>
        </authorList>
    </citation>
    <scope>NUCLEOTIDE SEQUENCE [LARGE SCALE GENOMIC DNA]</scope>
    <source>
        <strain evidence="1 2">MAH-1</strain>
    </source>
</reference>
<keyword evidence="2" id="KW-1185">Reference proteome</keyword>
<dbReference type="PANTHER" id="PTHR30565:SF9">
    <property type="entry name" value="PROTEIN YCIF"/>
    <property type="match status" value="1"/>
</dbReference>
<dbReference type="Gene3D" id="1.20.1260.10">
    <property type="match status" value="1"/>
</dbReference>
<sequence length="181" mass="21011">MKIKTSTLEKTPNQKVPENKIALSLTEVTERFDEELKRRYWAENALLDLLPDLEKSATSYELVMAIKSHAIVTKHQIDRLLHVFDELEWHASGSRYEIMENLMDTARKSLEAKSGFKRDEAIVNSCKRIMQHEIAIYEKLLAYSRILEKDLAADYILKAIREEKTAHMVLSEIELKSIYSA</sequence>
<dbReference type="PANTHER" id="PTHR30565">
    <property type="entry name" value="PROTEIN YCIF"/>
    <property type="match status" value="1"/>
</dbReference>
<dbReference type="InterPro" id="IPR010287">
    <property type="entry name" value="DUF892_YciF-like"/>
</dbReference>
<comment type="caution">
    <text evidence="1">The sequence shown here is derived from an EMBL/GenBank/DDBJ whole genome shotgun (WGS) entry which is preliminary data.</text>
</comment>
<dbReference type="EMBL" id="JACBJI010000005">
    <property type="protein sequence ID" value="NYA71822.1"/>
    <property type="molecule type" value="Genomic_DNA"/>
</dbReference>
<evidence type="ECO:0000313" key="2">
    <source>
        <dbReference type="Proteomes" id="UP000535020"/>
    </source>
</evidence>
<name>A0A7Y9C7X9_9FLAO</name>
<dbReference type="InterPro" id="IPR047114">
    <property type="entry name" value="YciF"/>
</dbReference>
<accession>A0A7Y9C7X9</accession>
<dbReference type="RefSeq" id="WP_176006631.1">
    <property type="nucleotide sequence ID" value="NZ_JABWMI010000014.1"/>
</dbReference>